<feature type="transmembrane region" description="Helical" evidence="6">
    <location>
        <begin position="122"/>
        <end position="139"/>
    </location>
</feature>
<comment type="caution">
    <text evidence="8">The sequence shown here is derived from an EMBL/GenBank/DDBJ whole genome shotgun (WGS) entry which is preliminary data.</text>
</comment>
<evidence type="ECO:0000259" key="7">
    <source>
        <dbReference type="Pfam" id="PF11728"/>
    </source>
</evidence>
<dbReference type="RefSeq" id="WP_041049220.1">
    <property type="nucleotide sequence ID" value="NZ_JXAK01000036.1"/>
</dbReference>
<dbReference type="EMBL" id="JXAK01000036">
    <property type="protein sequence ID" value="KIL39498.1"/>
    <property type="molecule type" value="Genomic_DNA"/>
</dbReference>
<evidence type="ECO:0000256" key="3">
    <source>
        <dbReference type="ARBA" id="ARBA00022692"/>
    </source>
</evidence>
<reference evidence="8 9" key="1">
    <citation type="submission" date="2014-12" db="EMBL/GenBank/DDBJ databases">
        <title>Draft genome sequence of Paenibacillus kamchatkensis strain B-2647.</title>
        <authorList>
            <person name="Karlyshev A.V."/>
            <person name="Kudryashova E.B."/>
        </authorList>
    </citation>
    <scope>NUCLEOTIDE SEQUENCE [LARGE SCALE GENOMIC DNA]</scope>
    <source>
        <strain evidence="8 9">VKM B-2647</strain>
    </source>
</reference>
<dbReference type="Pfam" id="PF06081">
    <property type="entry name" value="ArAE_1"/>
    <property type="match status" value="1"/>
</dbReference>
<dbReference type="InterPro" id="IPR010343">
    <property type="entry name" value="ArAE_1"/>
</dbReference>
<dbReference type="PANTHER" id="PTHR40064:SF1">
    <property type="entry name" value="MEMBRANE PROTEIN"/>
    <property type="match status" value="1"/>
</dbReference>
<dbReference type="Gene3D" id="1.20.120.940">
    <property type="entry name" value="Putative aromatic acid exporter, C-terminal domain"/>
    <property type="match status" value="1"/>
</dbReference>
<feature type="transmembrane region" description="Helical" evidence="6">
    <location>
        <begin position="53"/>
        <end position="85"/>
    </location>
</feature>
<dbReference type="InterPro" id="IPR052984">
    <property type="entry name" value="UPF0421"/>
</dbReference>
<dbReference type="PANTHER" id="PTHR40064">
    <property type="entry name" value="MEMBRANE PROTEIN-RELATED"/>
    <property type="match status" value="1"/>
</dbReference>
<comment type="subcellular location">
    <subcellularLocation>
        <location evidence="1">Cell membrane</location>
        <topology evidence="1">Multi-pass membrane protein</topology>
    </subcellularLocation>
</comment>
<keyword evidence="2" id="KW-1003">Cell membrane</keyword>
<organism evidence="8 9">
    <name type="scientific">Gordoniibacillus kamchatkensis</name>
    <dbReference type="NCBI Taxonomy" id="1590651"/>
    <lineage>
        <taxon>Bacteria</taxon>
        <taxon>Bacillati</taxon>
        <taxon>Bacillota</taxon>
        <taxon>Bacilli</taxon>
        <taxon>Bacillales</taxon>
        <taxon>Paenibacillaceae</taxon>
        <taxon>Gordoniibacillus</taxon>
    </lineage>
</organism>
<accession>A0ABR5AFN0</accession>
<evidence type="ECO:0000256" key="1">
    <source>
        <dbReference type="ARBA" id="ARBA00004651"/>
    </source>
</evidence>
<evidence type="ECO:0000256" key="5">
    <source>
        <dbReference type="ARBA" id="ARBA00023136"/>
    </source>
</evidence>
<feature type="transmembrane region" description="Helical" evidence="6">
    <location>
        <begin position="21"/>
        <end position="41"/>
    </location>
</feature>
<name>A0ABR5AFN0_9BACL</name>
<gene>
    <name evidence="8" type="ORF">SD70_19675</name>
</gene>
<keyword evidence="5 6" id="KW-0472">Membrane</keyword>
<evidence type="ECO:0000256" key="2">
    <source>
        <dbReference type="ARBA" id="ARBA00022475"/>
    </source>
</evidence>
<evidence type="ECO:0000256" key="4">
    <source>
        <dbReference type="ARBA" id="ARBA00022989"/>
    </source>
</evidence>
<sequence>MGIRVIKTAIAVVVSMYLAQWLHLLNPLSAGLLAILGIEVTRKKGIRSALQRIGASVVGLLAASLLFYALGFRIWVVGLFVLAVFPILNKANLREGATTGSVVMFHLYAQHSISPAMLLNELWLLLVGLGSATVINVLYMPKADPHLLACQTKLEQLFSDIFRHFADQLRDASTVWDGAELLAAGDTMNEGRALADKLQQNALFWNGGYWPIYFYMRGEQLDSIFRMAQLVAQVYENIPQGDMVARVFDELSRDVKAEYYTGRSEALLRELEETFRRMPLPATRGEFELRSALLQLMLELNGYLTIAKKAKKRLPAKAVDKAAD</sequence>
<dbReference type="Proteomes" id="UP000031967">
    <property type="component" value="Unassembled WGS sequence"/>
</dbReference>
<dbReference type="InterPro" id="IPR038323">
    <property type="entry name" value="ArAE_1_C_sf"/>
</dbReference>
<keyword evidence="3 6" id="KW-0812">Transmembrane</keyword>
<evidence type="ECO:0000313" key="8">
    <source>
        <dbReference type="EMBL" id="KIL39498.1"/>
    </source>
</evidence>
<feature type="domain" description="Putative aromatic acid exporter C-terminal" evidence="7">
    <location>
        <begin position="147"/>
        <end position="306"/>
    </location>
</feature>
<protein>
    <submittedName>
        <fullName evidence="8">Membrane protein</fullName>
    </submittedName>
</protein>
<evidence type="ECO:0000313" key="9">
    <source>
        <dbReference type="Proteomes" id="UP000031967"/>
    </source>
</evidence>
<evidence type="ECO:0000256" key="6">
    <source>
        <dbReference type="SAM" id="Phobius"/>
    </source>
</evidence>
<keyword evidence="4 6" id="KW-1133">Transmembrane helix</keyword>
<dbReference type="InterPro" id="IPR021062">
    <property type="entry name" value="ArAE_1_C"/>
</dbReference>
<proteinExistence type="predicted"/>
<dbReference type="Pfam" id="PF11728">
    <property type="entry name" value="ArAE_1_C"/>
    <property type="match status" value="1"/>
</dbReference>
<keyword evidence="9" id="KW-1185">Reference proteome</keyword>